<reference evidence="12 13" key="1">
    <citation type="submission" date="2024-03" db="EMBL/GenBank/DDBJ databases">
        <authorList>
            <person name="Brejova B."/>
        </authorList>
    </citation>
    <scope>NUCLEOTIDE SEQUENCE [LARGE SCALE GENOMIC DNA]</scope>
    <source>
        <strain evidence="12 13">CBS 14171</strain>
    </source>
</reference>
<dbReference type="RefSeq" id="XP_066828756.1">
    <property type="nucleotide sequence ID" value="XM_066971748.1"/>
</dbReference>
<keyword evidence="13" id="KW-1185">Reference proteome</keyword>
<evidence type="ECO:0000256" key="2">
    <source>
        <dbReference type="ARBA" id="ARBA00004760"/>
    </source>
</evidence>
<dbReference type="InterPro" id="IPR050087">
    <property type="entry name" value="AON_synthase_class-II"/>
</dbReference>
<comment type="similarity">
    <text evidence="4">Belongs to the class-II pyridoxal-phosphate-dependent aminotransferase family.</text>
</comment>
<keyword evidence="10" id="KW-0012">Acyltransferase</keyword>
<dbReference type="Gene3D" id="3.40.640.10">
    <property type="entry name" value="Type I PLP-dependent aspartate aminotransferase-like (Major domain)"/>
    <property type="match status" value="1"/>
</dbReference>
<dbReference type="PANTHER" id="PTHR13693">
    <property type="entry name" value="CLASS II AMINOTRANSFERASE/8-AMINO-7-OXONONANOATE SYNTHASE"/>
    <property type="match status" value="1"/>
</dbReference>
<dbReference type="InterPro" id="IPR015421">
    <property type="entry name" value="PyrdxlP-dep_Trfase_major"/>
</dbReference>
<dbReference type="PANTHER" id="PTHR13693:SF2">
    <property type="entry name" value="SERINE PALMITOYLTRANSFERASE 1"/>
    <property type="match status" value="1"/>
</dbReference>
<keyword evidence="6" id="KW-0808">Transferase</keyword>
<evidence type="ECO:0000256" key="9">
    <source>
        <dbReference type="ARBA" id="ARBA00023098"/>
    </source>
</evidence>
<protein>
    <recommendedName>
        <fullName evidence="5">serine C-palmitoyltransferase</fullName>
        <ecNumber evidence="5">2.3.1.50</ecNumber>
    </recommendedName>
</protein>
<dbReference type="Gene3D" id="3.90.1150.10">
    <property type="entry name" value="Aspartate Aminotransferase, domain 1"/>
    <property type="match status" value="1"/>
</dbReference>
<dbReference type="EC" id="2.3.1.50" evidence="5"/>
<comment type="pathway">
    <text evidence="3">Sphingolipid metabolism.</text>
</comment>
<evidence type="ECO:0000256" key="3">
    <source>
        <dbReference type="ARBA" id="ARBA00004991"/>
    </source>
</evidence>
<evidence type="ECO:0000313" key="13">
    <source>
        <dbReference type="Proteomes" id="UP001497383"/>
    </source>
</evidence>
<dbReference type="GeneID" id="92207014"/>
<keyword evidence="9" id="KW-0443">Lipid metabolism</keyword>
<dbReference type="InterPro" id="IPR015422">
    <property type="entry name" value="PyrdxlP-dep_Trfase_small"/>
</dbReference>
<gene>
    <name evidence="12" type="ORF">LODBEIA_P18180</name>
</gene>
<feature type="domain" description="Aminotransferase class I/classII large" evidence="11">
    <location>
        <begin position="182"/>
        <end position="444"/>
    </location>
</feature>
<evidence type="ECO:0000256" key="10">
    <source>
        <dbReference type="ARBA" id="ARBA00023315"/>
    </source>
</evidence>
<comment type="pathway">
    <text evidence="2">Lipid metabolism; sphingolipid metabolism.</text>
</comment>
<keyword evidence="7" id="KW-0663">Pyridoxal phosphate</keyword>
<evidence type="ECO:0000256" key="1">
    <source>
        <dbReference type="ARBA" id="ARBA00001933"/>
    </source>
</evidence>
<evidence type="ECO:0000256" key="8">
    <source>
        <dbReference type="ARBA" id="ARBA00022919"/>
    </source>
</evidence>
<accession>A0ABP0ZI98</accession>
<organism evidence="12 13">
    <name type="scientific">Lodderomyces beijingensis</name>
    <dbReference type="NCBI Taxonomy" id="1775926"/>
    <lineage>
        <taxon>Eukaryota</taxon>
        <taxon>Fungi</taxon>
        <taxon>Dikarya</taxon>
        <taxon>Ascomycota</taxon>
        <taxon>Saccharomycotina</taxon>
        <taxon>Pichiomycetes</taxon>
        <taxon>Debaryomycetaceae</taxon>
        <taxon>Candida/Lodderomyces clade</taxon>
        <taxon>Lodderomyces</taxon>
    </lineage>
</organism>
<evidence type="ECO:0000313" key="12">
    <source>
        <dbReference type="EMBL" id="CAK9437440.1"/>
    </source>
</evidence>
<evidence type="ECO:0000256" key="5">
    <source>
        <dbReference type="ARBA" id="ARBA00013220"/>
    </source>
</evidence>
<evidence type="ECO:0000256" key="7">
    <source>
        <dbReference type="ARBA" id="ARBA00022898"/>
    </source>
</evidence>
<dbReference type="InterPro" id="IPR004839">
    <property type="entry name" value="Aminotransferase_I/II_large"/>
</dbReference>
<dbReference type="SUPFAM" id="SSF53383">
    <property type="entry name" value="PLP-dependent transferases"/>
    <property type="match status" value="1"/>
</dbReference>
<sequence length="614" mass="68366">MDSSSHLFTTTTTTTTTATTTTTITTIINNALASSLPPPLSQSWEILQNTLAQNFLYCLNSLGHLPGGQIILRYIKSSYQNDPIRSLFEYCLFIFALTYFFTAKKKENKSEIVKFSQSEIDELCNEWVPEPLVEGLTDLESWELKSIPEIIGQNGAHVHVVTAVTNKLAQETDKEEEGGPLVVNLASQDFLNLNESPSVKKAAKQEIEYAGVGACGPPNFYGTQDVHVRLEEDLAKYLGTEQAIIYGQDFVTAGSVIPAFLKRGDLCVVDRDVNLALQKALIVSRADIEWYDHNDTVHLEQILNQLQPVLAKQKPIRRRFIITEGLFANTGDIANLPKIVELKNKFKYRLFLDESLSIGVLGNSGRGLCEHYGIDRGEIAITIGSMANSFASSGGFCVGVEPMIHHQRISSNAYVFSAALPPYSAKVASQAIREIRDSSEPRTGNSKLMSTLHQLTSFTYDAFLRSLKDLPITMVSSPQSPMIHLALSESYREELNLPLLYGNSTFVTKGKPAKHLNAFDEYLNLESFVLQKIVDYVLVEGGILITRSKLILEHENLPVNPPQLLININTGVSREELSKLVSVFARAVEHVLKNLKDENDLFQLYDEIRDYGLK</sequence>
<keyword evidence="8" id="KW-0746">Sphingolipid metabolism</keyword>
<name>A0ABP0ZI98_9ASCO</name>
<comment type="cofactor">
    <cofactor evidence="1">
        <name>pyridoxal 5'-phosphate</name>
        <dbReference type="ChEBI" id="CHEBI:597326"/>
    </cofactor>
</comment>
<dbReference type="Pfam" id="PF00155">
    <property type="entry name" value="Aminotran_1_2"/>
    <property type="match status" value="1"/>
</dbReference>
<evidence type="ECO:0000256" key="6">
    <source>
        <dbReference type="ARBA" id="ARBA00022679"/>
    </source>
</evidence>
<evidence type="ECO:0000256" key="4">
    <source>
        <dbReference type="ARBA" id="ARBA00008392"/>
    </source>
</evidence>
<dbReference type="InterPro" id="IPR015424">
    <property type="entry name" value="PyrdxlP-dep_Trfase"/>
</dbReference>
<proteinExistence type="inferred from homology"/>
<dbReference type="EMBL" id="OZ022406">
    <property type="protein sequence ID" value="CAK9437440.1"/>
    <property type="molecule type" value="Genomic_DNA"/>
</dbReference>
<evidence type="ECO:0000259" key="11">
    <source>
        <dbReference type="Pfam" id="PF00155"/>
    </source>
</evidence>
<dbReference type="Proteomes" id="UP001497383">
    <property type="component" value="Chromosome 2"/>
</dbReference>